<reference evidence="11 12" key="1">
    <citation type="submission" date="2018-11" db="EMBL/GenBank/DDBJ databases">
        <title>Sequencing the genomes of 1000 actinobacteria strains.</title>
        <authorList>
            <person name="Klenk H.-P."/>
        </authorList>
    </citation>
    <scope>NUCLEOTIDE SEQUENCE [LARGE SCALE GENOMIC DNA]</scope>
    <source>
        <strain evidence="11 12">DSM 12652</strain>
    </source>
</reference>
<dbReference type="Pfam" id="PF16916">
    <property type="entry name" value="ZT_dimer"/>
    <property type="match status" value="1"/>
</dbReference>
<keyword evidence="3" id="KW-0813">Transport</keyword>
<keyword evidence="7 8" id="KW-0472">Membrane</keyword>
<evidence type="ECO:0000256" key="3">
    <source>
        <dbReference type="ARBA" id="ARBA00022448"/>
    </source>
</evidence>
<feature type="transmembrane region" description="Helical" evidence="8">
    <location>
        <begin position="121"/>
        <end position="143"/>
    </location>
</feature>
<evidence type="ECO:0000256" key="2">
    <source>
        <dbReference type="ARBA" id="ARBA00008873"/>
    </source>
</evidence>
<dbReference type="InterPro" id="IPR036837">
    <property type="entry name" value="Cation_efflux_CTD_sf"/>
</dbReference>
<dbReference type="EMBL" id="RKHO01000001">
    <property type="protein sequence ID" value="ROR92845.1"/>
    <property type="molecule type" value="Genomic_DNA"/>
</dbReference>
<dbReference type="PANTHER" id="PTHR11562">
    <property type="entry name" value="CATION EFFLUX PROTEIN/ ZINC TRANSPORTER"/>
    <property type="match status" value="1"/>
</dbReference>
<feature type="transmembrane region" description="Helical" evidence="8">
    <location>
        <begin position="155"/>
        <end position="180"/>
    </location>
</feature>
<evidence type="ECO:0000259" key="10">
    <source>
        <dbReference type="Pfam" id="PF16916"/>
    </source>
</evidence>
<sequence length="306" mass="31613">MGAGHDHGHAAGRATDRSRLWLVLLVTGGVAVVELVGALLSGSLALLADAGHMFTDTAAIVLALSASYVATLPASPRRTFGYHRAEILAALINAVVLLGVCGYLAVAGVRRLLDPAPVDAGLMLVFAGVGLAANLVSLGLLAARQGESLNMRGAFLEVLGDAVGSVAAIVAGVVVLTTGFERADSLASLLIAVLILPRAWSLLRDCVRVLLESAPPGVEVEDVRHHLLHAGGVVDVHDLHAWLITSGMPALSAHVTVTDEALAERGVGAVLDDLAACVHEHFGIEHATFQVEPQSHRAHEPGEAHA</sequence>
<dbReference type="InterPro" id="IPR050681">
    <property type="entry name" value="CDF/SLC30A"/>
</dbReference>
<keyword evidence="6" id="KW-0406">Ion transport</keyword>
<dbReference type="InterPro" id="IPR002524">
    <property type="entry name" value="Cation_efflux"/>
</dbReference>
<dbReference type="Gene3D" id="1.20.1510.10">
    <property type="entry name" value="Cation efflux protein transmembrane domain"/>
    <property type="match status" value="1"/>
</dbReference>
<evidence type="ECO:0000256" key="8">
    <source>
        <dbReference type="SAM" id="Phobius"/>
    </source>
</evidence>
<dbReference type="RefSeq" id="WP_123392520.1">
    <property type="nucleotide sequence ID" value="NZ_RKHO01000001.1"/>
</dbReference>
<dbReference type="OrthoDB" id="9809646at2"/>
<dbReference type="InterPro" id="IPR027470">
    <property type="entry name" value="Cation_efflux_CTD"/>
</dbReference>
<name>A0A3N2CZ83_9ACTN</name>
<keyword evidence="5 8" id="KW-1133">Transmembrane helix</keyword>
<accession>A0A3N2CZ83</accession>
<dbReference type="Pfam" id="PF01545">
    <property type="entry name" value="Cation_efflux"/>
    <property type="match status" value="1"/>
</dbReference>
<dbReference type="InterPro" id="IPR058533">
    <property type="entry name" value="Cation_efflux_TM"/>
</dbReference>
<feature type="transmembrane region" description="Helical" evidence="8">
    <location>
        <begin position="53"/>
        <end position="75"/>
    </location>
</feature>
<comment type="subcellular location">
    <subcellularLocation>
        <location evidence="1">Membrane</location>
        <topology evidence="1">Multi-pass membrane protein</topology>
    </subcellularLocation>
</comment>
<gene>
    <name evidence="11" type="ORF">EDD33_3746</name>
</gene>
<evidence type="ECO:0000256" key="5">
    <source>
        <dbReference type="ARBA" id="ARBA00022989"/>
    </source>
</evidence>
<evidence type="ECO:0000256" key="1">
    <source>
        <dbReference type="ARBA" id="ARBA00004141"/>
    </source>
</evidence>
<dbReference type="NCBIfam" id="TIGR01297">
    <property type="entry name" value="CDF"/>
    <property type="match status" value="1"/>
</dbReference>
<dbReference type="GO" id="GO:0005886">
    <property type="term" value="C:plasma membrane"/>
    <property type="evidence" value="ECO:0007669"/>
    <property type="project" value="TreeGrafter"/>
</dbReference>
<feature type="transmembrane region" description="Helical" evidence="8">
    <location>
        <begin position="186"/>
        <end position="203"/>
    </location>
</feature>
<dbReference type="AlphaFoldDB" id="A0A3N2CZ83"/>
<evidence type="ECO:0000259" key="9">
    <source>
        <dbReference type="Pfam" id="PF01545"/>
    </source>
</evidence>
<dbReference type="SUPFAM" id="SSF161111">
    <property type="entry name" value="Cation efflux protein transmembrane domain-like"/>
    <property type="match status" value="1"/>
</dbReference>
<evidence type="ECO:0000313" key="11">
    <source>
        <dbReference type="EMBL" id="ROR92845.1"/>
    </source>
</evidence>
<proteinExistence type="inferred from homology"/>
<feature type="domain" description="Cation efflux protein transmembrane" evidence="9">
    <location>
        <begin position="20"/>
        <end position="211"/>
    </location>
</feature>
<protein>
    <submittedName>
        <fullName evidence="11">Cobalt-zinc-cadmium efflux system protein</fullName>
    </submittedName>
</protein>
<dbReference type="InterPro" id="IPR027469">
    <property type="entry name" value="Cation_efflux_TMD_sf"/>
</dbReference>
<keyword evidence="12" id="KW-1185">Reference proteome</keyword>
<feature type="transmembrane region" description="Helical" evidence="8">
    <location>
        <begin position="87"/>
        <end position="109"/>
    </location>
</feature>
<dbReference type="Proteomes" id="UP000281738">
    <property type="component" value="Unassembled WGS sequence"/>
</dbReference>
<dbReference type="SUPFAM" id="SSF160240">
    <property type="entry name" value="Cation efflux protein cytoplasmic domain-like"/>
    <property type="match status" value="1"/>
</dbReference>
<feature type="domain" description="Cation efflux protein cytoplasmic" evidence="10">
    <location>
        <begin position="215"/>
        <end position="293"/>
    </location>
</feature>
<feature type="transmembrane region" description="Helical" evidence="8">
    <location>
        <begin position="20"/>
        <end position="47"/>
    </location>
</feature>
<keyword evidence="4 8" id="KW-0812">Transmembrane</keyword>
<evidence type="ECO:0000256" key="4">
    <source>
        <dbReference type="ARBA" id="ARBA00022692"/>
    </source>
</evidence>
<dbReference type="PANTHER" id="PTHR11562:SF17">
    <property type="entry name" value="RE54080P-RELATED"/>
    <property type="match status" value="1"/>
</dbReference>
<evidence type="ECO:0000313" key="12">
    <source>
        <dbReference type="Proteomes" id="UP000281738"/>
    </source>
</evidence>
<organism evidence="11 12">
    <name type="scientific">Nocardioides aurantiacus</name>
    <dbReference type="NCBI Taxonomy" id="86796"/>
    <lineage>
        <taxon>Bacteria</taxon>
        <taxon>Bacillati</taxon>
        <taxon>Actinomycetota</taxon>
        <taxon>Actinomycetes</taxon>
        <taxon>Propionibacteriales</taxon>
        <taxon>Nocardioidaceae</taxon>
        <taxon>Nocardioides</taxon>
    </lineage>
</organism>
<comment type="caution">
    <text evidence="11">The sequence shown here is derived from an EMBL/GenBank/DDBJ whole genome shotgun (WGS) entry which is preliminary data.</text>
</comment>
<evidence type="ECO:0000256" key="6">
    <source>
        <dbReference type="ARBA" id="ARBA00023065"/>
    </source>
</evidence>
<comment type="similarity">
    <text evidence="2">Belongs to the cation diffusion facilitator (CDF) transporter (TC 2.A.4) family. SLC30A subfamily.</text>
</comment>
<dbReference type="GO" id="GO:0005385">
    <property type="term" value="F:zinc ion transmembrane transporter activity"/>
    <property type="evidence" value="ECO:0007669"/>
    <property type="project" value="TreeGrafter"/>
</dbReference>
<evidence type="ECO:0000256" key="7">
    <source>
        <dbReference type="ARBA" id="ARBA00023136"/>
    </source>
</evidence>